<protein>
    <submittedName>
        <fullName evidence="1">Uncharacterized protein</fullName>
    </submittedName>
</protein>
<reference evidence="1" key="1">
    <citation type="submission" date="2021-01" db="EMBL/GenBank/DDBJ databases">
        <authorList>
            <person name="Corre E."/>
            <person name="Pelletier E."/>
            <person name="Niang G."/>
            <person name="Scheremetjew M."/>
            <person name="Finn R."/>
            <person name="Kale V."/>
            <person name="Holt S."/>
            <person name="Cochrane G."/>
            <person name="Meng A."/>
            <person name="Brown T."/>
            <person name="Cohen L."/>
        </authorList>
    </citation>
    <scope>NUCLEOTIDE SEQUENCE</scope>
    <source>
        <strain evidence="1">UTEX LB 985</strain>
    </source>
</reference>
<dbReference type="Pfam" id="PF13911">
    <property type="entry name" value="AhpC-TSA_2"/>
    <property type="match status" value="1"/>
</dbReference>
<gene>
    <name evidence="1" type="ORF">CBRE1094_LOCUS47426</name>
</gene>
<sequence length="123" mass="13695">MRGLSEFQTAYFCGPLYLSDEERTLYEFLGNQPIFTWKTLGSMLLNPLKARREMKAMGERMKAKNLEGNLVGDGLTKGGVLCISPDGELVYTFYEDAGKGIPAECQEQIVEAVRSFQAVKCIA</sequence>
<name>A0A7S2JSQ0_9EUKA</name>
<accession>A0A7S2JSQ0</accession>
<dbReference type="EMBL" id="HBGU01086841">
    <property type="protein sequence ID" value="CAD9556411.1"/>
    <property type="molecule type" value="Transcribed_RNA"/>
</dbReference>
<proteinExistence type="predicted"/>
<dbReference type="AlphaFoldDB" id="A0A7S2JSQ0"/>
<organism evidence="1">
    <name type="scientific">Haptolina brevifila</name>
    <dbReference type="NCBI Taxonomy" id="156173"/>
    <lineage>
        <taxon>Eukaryota</taxon>
        <taxon>Haptista</taxon>
        <taxon>Haptophyta</taxon>
        <taxon>Prymnesiophyceae</taxon>
        <taxon>Prymnesiales</taxon>
        <taxon>Prymnesiaceae</taxon>
        <taxon>Haptolina</taxon>
    </lineage>
</organism>
<evidence type="ECO:0000313" key="1">
    <source>
        <dbReference type="EMBL" id="CAD9556411.1"/>
    </source>
</evidence>
<dbReference type="InterPro" id="IPR032801">
    <property type="entry name" value="PXL2A/B/C"/>
</dbReference>